<dbReference type="PANTHER" id="PTHR14289">
    <property type="entry name" value="F-BOX ONLY PROTEIN 3"/>
    <property type="match status" value="1"/>
</dbReference>
<organism evidence="4 5">
    <name type="scientific">Alkalicaulis satelles</name>
    <dbReference type="NCBI Taxonomy" id="2609175"/>
    <lineage>
        <taxon>Bacteria</taxon>
        <taxon>Pseudomonadati</taxon>
        <taxon>Pseudomonadota</taxon>
        <taxon>Alphaproteobacteria</taxon>
        <taxon>Maricaulales</taxon>
        <taxon>Maricaulaceae</taxon>
        <taxon>Alkalicaulis</taxon>
    </lineage>
</organism>
<name>A0A5M6ZIH9_9PROT</name>
<dbReference type="NCBIfam" id="NF003967">
    <property type="entry name" value="PRK05461.1"/>
    <property type="match status" value="1"/>
</dbReference>
<dbReference type="PROSITE" id="PS51087">
    <property type="entry name" value="APAG"/>
    <property type="match status" value="1"/>
</dbReference>
<dbReference type="Gene3D" id="2.60.40.1470">
    <property type="entry name" value="ApaG domain"/>
    <property type="match status" value="1"/>
</dbReference>
<accession>A0A5M6ZIH9</accession>
<dbReference type="RefSeq" id="WP_150021620.1">
    <property type="nucleotide sequence ID" value="NZ_VWOJ01000001.1"/>
</dbReference>
<dbReference type="HAMAP" id="MF_00791">
    <property type="entry name" value="ApaG"/>
    <property type="match status" value="1"/>
</dbReference>
<evidence type="ECO:0000313" key="4">
    <source>
        <dbReference type="EMBL" id="KAA5804589.1"/>
    </source>
</evidence>
<comment type="caution">
    <text evidence="4">The sequence shown here is derived from an EMBL/GenBank/DDBJ whole genome shotgun (WGS) entry which is preliminary data.</text>
</comment>
<keyword evidence="5" id="KW-1185">Reference proteome</keyword>
<evidence type="ECO:0000313" key="5">
    <source>
        <dbReference type="Proteomes" id="UP000325122"/>
    </source>
</evidence>
<dbReference type="Proteomes" id="UP000325122">
    <property type="component" value="Unassembled WGS sequence"/>
</dbReference>
<dbReference type="AlphaFoldDB" id="A0A5M6ZIH9"/>
<protein>
    <recommendedName>
        <fullName evidence="1 2">Protein ApaG</fullName>
    </recommendedName>
</protein>
<dbReference type="InterPro" id="IPR023065">
    <property type="entry name" value="Uncharacterised_ApaG"/>
</dbReference>
<dbReference type="SUPFAM" id="SSF110069">
    <property type="entry name" value="ApaG-like"/>
    <property type="match status" value="1"/>
</dbReference>
<reference evidence="4 5" key="1">
    <citation type="submission" date="2019-09" db="EMBL/GenBank/DDBJ databases">
        <authorList>
            <person name="Kevbrin V."/>
            <person name="Grouzdev D.S."/>
        </authorList>
    </citation>
    <scope>NUCLEOTIDE SEQUENCE [LARGE SCALE GENOMIC DNA]</scope>
    <source>
        <strain evidence="4 5">G-192</strain>
    </source>
</reference>
<evidence type="ECO:0000256" key="1">
    <source>
        <dbReference type="ARBA" id="ARBA00017693"/>
    </source>
</evidence>
<dbReference type="EMBL" id="VWOJ01000001">
    <property type="protein sequence ID" value="KAA5804589.1"/>
    <property type="molecule type" value="Genomic_DNA"/>
</dbReference>
<dbReference type="InterPro" id="IPR007474">
    <property type="entry name" value="ApaG_domain"/>
</dbReference>
<dbReference type="PANTHER" id="PTHR14289:SF16">
    <property type="entry name" value="POLYMERASE DELTA-INTERACTING PROTEIN 2"/>
    <property type="match status" value="1"/>
</dbReference>
<dbReference type="InterPro" id="IPR036767">
    <property type="entry name" value="ApaG_sf"/>
</dbReference>
<sequence length="130" mass="14332">MYTQETGGVVIKVEPAFLEAESDPQSGRFVWSYTVVIENTGGGPVQLMEREWRITDAANRTEVVRGEGVVGEQPVIRPGDAFRYTSGAPLRTPSGFMRGAYIFRSEDGRRFSADIPAFALDCPFAATTRH</sequence>
<proteinExistence type="inferred from homology"/>
<evidence type="ECO:0000256" key="2">
    <source>
        <dbReference type="HAMAP-Rule" id="MF_00791"/>
    </source>
</evidence>
<feature type="domain" description="ApaG" evidence="3">
    <location>
        <begin position="3"/>
        <end position="127"/>
    </location>
</feature>
<dbReference type="Pfam" id="PF04379">
    <property type="entry name" value="DUF525"/>
    <property type="match status" value="1"/>
</dbReference>
<evidence type="ECO:0000259" key="3">
    <source>
        <dbReference type="PROSITE" id="PS51087"/>
    </source>
</evidence>
<gene>
    <name evidence="2 4" type="primary">apaG</name>
    <name evidence="4" type="ORF">F1654_00845</name>
</gene>
<dbReference type="GO" id="GO:0070987">
    <property type="term" value="P:error-free translesion synthesis"/>
    <property type="evidence" value="ECO:0007669"/>
    <property type="project" value="TreeGrafter"/>
</dbReference>